<name>A0AAD5Y6W6_9FUNG</name>
<evidence type="ECO:0000313" key="3">
    <source>
        <dbReference type="EMBL" id="KAJ3255009.1"/>
    </source>
</evidence>
<evidence type="ECO:0000256" key="1">
    <source>
        <dbReference type="SAM" id="MobiDB-lite"/>
    </source>
</evidence>
<keyword evidence="4" id="KW-1185">Reference proteome</keyword>
<dbReference type="Proteomes" id="UP001210925">
    <property type="component" value="Unassembled WGS sequence"/>
</dbReference>
<feature type="domain" description="VWFD" evidence="2">
    <location>
        <begin position="117"/>
        <end position="294"/>
    </location>
</feature>
<dbReference type="EMBL" id="JADGKB010000074">
    <property type="protein sequence ID" value="KAJ3255009.1"/>
    <property type="molecule type" value="Genomic_DNA"/>
</dbReference>
<dbReference type="InterPro" id="IPR001846">
    <property type="entry name" value="VWF_type-D"/>
</dbReference>
<proteinExistence type="predicted"/>
<dbReference type="AlphaFoldDB" id="A0AAD5Y6W6"/>
<sequence>MFALLFQLVAATALLEFDPPILNLQDTVLGSSFRTRMLKKPTSNVKVYFEAPGLTFSDCFVDISVDTFDQWKQITVAGVSVFEQRNAAGFNITARAFVDQTFVDHELVCNRIVAPAGTCTSIGDPHFTTLNGLTYSQFGNGVFHLAQHEHLSIQAAQGFCFGNTVTCNQAIAIRYGSSIIALDTRVAGNIFNMAEITKNVDGIAYQNPNTANAAHTVTLPCGSVIQLIVNNDNKGNKWIDFTLHLAAGYDSIGGLCNRPSGNAQGLILRDGTSVAVTAFDQFANSWKVTDDENLFMGKYKPSVPAIVGVHAACTLPQVVVEVVVEKPIIVLPPYVPPVLPATTTKVPSITTTAVYTTTTTTTLSQTTTDAPKATTTVGNSANLITTTSIPPAATATDLPKAITTVLTLTTSNVITPAPQPTVAPPADYLKDIKEHCQKIFTIPGCSELVNADSYIQSCIKDAIAAGSMVFAEPARMIFMSHCKQTSNYMVKDYDDKAVQKAQAIQQQTGLNQHNCPANCNGNGVCGDNGCRCKPTFGGIDCSIDMTKAKCMENDQVLNQTPASTYVAPPSLPKQVTPPANYVKVYGQDASIMYSQSVPQHPFVQPSSTSSDLPKADQPTNSNPIANQPTDSSPTTNQPVDSNATANQPTASKPSSSDYPAAPYAQVSTPAGESSPILSSAMYSGASLLVLSAIRALLFIVQSISYLMGIDIQQDLQKLQADKAALANNAGFQKLEADEKTLRADKKAAKAAATPAPK</sequence>
<dbReference type="PROSITE" id="PS51233">
    <property type="entry name" value="VWFD"/>
    <property type="match status" value="1"/>
</dbReference>
<protein>
    <recommendedName>
        <fullName evidence="2">VWFD domain-containing protein</fullName>
    </recommendedName>
</protein>
<feature type="compositionally biased region" description="Polar residues" evidence="1">
    <location>
        <begin position="599"/>
        <end position="657"/>
    </location>
</feature>
<evidence type="ECO:0000313" key="4">
    <source>
        <dbReference type="Proteomes" id="UP001210925"/>
    </source>
</evidence>
<evidence type="ECO:0000259" key="2">
    <source>
        <dbReference type="PROSITE" id="PS51233"/>
    </source>
</evidence>
<accession>A0AAD5Y6W6</accession>
<gene>
    <name evidence="3" type="ORF">HK103_006711</name>
</gene>
<comment type="caution">
    <text evidence="3">The sequence shown here is derived from an EMBL/GenBank/DDBJ whole genome shotgun (WGS) entry which is preliminary data.</text>
</comment>
<organism evidence="3 4">
    <name type="scientific">Boothiomyces macroporosus</name>
    <dbReference type="NCBI Taxonomy" id="261099"/>
    <lineage>
        <taxon>Eukaryota</taxon>
        <taxon>Fungi</taxon>
        <taxon>Fungi incertae sedis</taxon>
        <taxon>Chytridiomycota</taxon>
        <taxon>Chytridiomycota incertae sedis</taxon>
        <taxon>Chytridiomycetes</taxon>
        <taxon>Rhizophydiales</taxon>
        <taxon>Terramycetaceae</taxon>
        <taxon>Boothiomyces</taxon>
    </lineage>
</organism>
<feature type="region of interest" description="Disordered" evidence="1">
    <location>
        <begin position="599"/>
        <end position="670"/>
    </location>
</feature>
<reference evidence="3" key="1">
    <citation type="submission" date="2020-05" db="EMBL/GenBank/DDBJ databases">
        <title>Phylogenomic resolution of chytrid fungi.</title>
        <authorList>
            <person name="Stajich J.E."/>
            <person name="Amses K."/>
            <person name="Simmons R."/>
            <person name="Seto K."/>
            <person name="Myers J."/>
            <person name="Bonds A."/>
            <person name="Quandt C.A."/>
            <person name="Barry K."/>
            <person name="Liu P."/>
            <person name="Grigoriev I."/>
            <person name="Longcore J.E."/>
            <person name="James T.Y."/>
        </authorList>
    </citation>
    <scope>NUCLEOTIDE SEQUENCE</scope>
    <source>
        <strain evidence="3">PLAUS21</strain>
    </source>
</reference>